<sequence>MLMSSLESACKSTRRSRTPVVNKIPFIPSSRHFKKNLQLSLLALPAFLIIFVFSYLPMGGIFIAFKNINYSDGILRSPWVGLENIKFFFTSNDAWMVIRNTLLYNIVFIAVGTFLSVVFAIMLNEVIRRSWLKAYQTIFFFPYFFSWIIVAYMAYSFIGPYGILTTWIEKLGFESFDFYSETWVWPILLTLINIWKGLGYVSIIFYAGILGISQEYFEAAEIDGASRLQVIRNITVPLLMPLITIMTLLSIGKIFYSDFGLFFFVPREVGQLFPVTQVIDTYVYRMLKVSGDIGMSSAVGLFQSVMGFIVVLFSNYVVKRIDDDNKLF</sequence>
<keyword evidence="5 7" id="KW-1133">Transmembrane helix</keyword>
<gene>
    <name evidence="9" type="ORF">DL346_28615</name>
</gene>
<feature type="transmembrane region" description="Helical" evidence="7">
    <location>
        <begin position="102"/>
        <end position="127"/>
    </location>
</feature>
<evidence type="ECO:0000256" key="1">
    <source>
        <dbReference type="ARBA" id="ARBA00004651"/>
    </source>
</evidence>
<dbReference type="InterPro" id="IPR050809">
    <property type="entry name" value="UgpAE/MalFG_permease"/>
</dbReference>
<dbReference type="PANTHER" id="PTHR43227:SF11">
    <property type="entry name" value="BLL4140 PROTEIN"/>
    <property type="match status" value="1"/>
</dbReference>
<evidence type="ECO:0000256" key="4">
    <source>
        <dbReference type="ARBA" id="ARBA00022692"/>
    </source>
</evidence>
<feature type="transmembrane region" description="Helical" evidence="7">
    <location>
        <begin position="293"/>
        <end position="318"/>
    </location>
</feature>
<dbReference type="Proteomes" id="UP000249260">
    <property type="component" value="Unassembled WGS sequence"/>
</dbReference>
<name>A0A328TRR2_9BACL</name>
<dbReference type="InterPro" id="IPR035906">
    <property type="entry name" value="MetI-like_sf"/>
</dbReference>
<protein>
    <submittedName>
        <fullName evidence="9">Sugar ABC transporter permease</fullName>
    </submittedName>
</protein>
<evidence type="ECO:0000313" key="9">
    <source>
        <dbReference type="EMBL" id="RAP73178.1"/>
    </source>
</evidence>
<feature type="transmembrane region" description="Helical" evidence="7">
    <location>
        <begin position="139"/>
        <end position="163"/>
    </location>
</feature>
<evidence type="ECO:0000256" key="2">
    <source>
        <dbReference type="ARBA" id="ARBA00022448"/>
    </source>
</evidence>
<keyword evidence="6 7" id="KW-0472">Membrane</keyword>
<keyword evidence="10" id="KW-1185">Reference proteome</keyword>
<keyword evidence="3" id="KW-1003">Cell membrane</keyword>
<dbReference type="Gene3D" id="1.10.3720.10">
    <property type="entry name" value="MetI-like"/>
    <property type="match status" value="1"/>
</dbReference>
<dbReference type="CDD" id="cd06261">
    <property type="entry name" value="TM_PBP2"/>
    <property type="match status" value="1"/>
</dbReference>
<feature type="domain" description="ABC transmembrane type-1" evidence="8">
    <location>
        <begin position="98"/>
        <end position="314"/>
    </location>
</feature>
<keyword evidence="2 7" id="KW-0813">Transport</keyword>
<dbReference type="PROSITE" id="PS50928">
    <property type="entry name" value="ABC_TM1"/>
    <property type="match status" value="1"/>
</dbReference>
<comment type="similarity">
    <text evidence="7">Belongs to the binding-protein-dependent transport system permease family.</text>
</comment>
<evidence type="ECO:0000259" key="8">
    <source>
        <dbReference type="PROSITE" id="PS50928"/>
    </source>
</evidence>
<dbReference type="GO" id="GO:0005886">
    <property type="term" value="C:plasma membrane"/>
    <property type="evidence" value="ECO:0007669"/>
    <property type="project" value="UniProtKB-SubCell"/>
</dbReference>
<dbReference type="GO" id="GO:0055085">
    <property type="term" value="P:transmembrane transport"/>
    <property type="evidence" value="ECO:0007669"/>
    <property type="project" value="InterPro"/>
</dbReference>
<dbReference type="Pfam" id="PF00528">
    <property type="entry name" value="BPD_transp_1"/>
    <property type="match status" value="1"/>
</dbReference>
<evidence type="ECO:0000313" key="10">
    <source>
        <dbReference type="Proteomes" id="UP000249260"/>
    </source>
</evidence>
<dbReference type="InterPro" id="IPR000515">
    <property type="entry name" value="MetI-like"/>
</dbReference>
<evidence type="ECO:0000256" key="7">
    <source>
        <dbReference type="RuleBase" id="RU363032"/>
    </source>
</evidence>
<feature type="transmembrane region" description="Helical" evidence="7">
    <location>
        <begin position="234"/>
        <end position="256"/>
    </location>
</feature>
<evidence type="ECO:0000256" key="3">
    <source>
        <dbReference type="ARBA" id="ARBA00022475"/>
    </source>
</evidence>
<evidence type="ECO:0000256" key="5">
    <source>
        <dbReference type="ARBA" id="ARBA00022989"/>
    </source>
</evidence>
<dbReference type="PANTHER" id="PTHR43227">
    <property type="entry name" value="BLL4140 PROTEIN"/>
    <property type="match status" value="1"/>
</dbReference>
<organism evidence="9 10">
    <name type="scientific">Paenibacillus montanisoli</name>
    <dbReference type="NCBI Taxonomy" id="2081970"/>
    <lineage>
        <taxon>Bacteria</taxon>
        <taxon>Bacillati</taxon>
        <taxon>Bacillota</taxon>
        <taxon>Bacilli</taxon>
        <taxon>Bacillales</taxon>
        <taxon>Paenibacillaceae</taxon>
        <taxon>Paenibacillus</taxon>
    </lineage>
</organism>
<comment type="subcellular location">
    <subcellularLocation>
        <location evidence="1 7">Cell membrane</location>
        <topology evidence="1 7">Multi-pass membrane protein</topology>
    </subcellularLocation>
</comment>
<keyword evidence="4 7" id="KW-0812">Transmembrane</keyword>
<feature type="transmembrane region" description="Helical" evidence="7">
    <location>
        <begin position="41"/>
        <end position="65"/>
    </location>
</feature>
<dbReference type="SUPFAM" id="SSF161098">
    <property type="entry name" value="MetI-like"/>
    <property type="match status" value="1"/>
</dbReference>
<dbReference type="OrthoDB" id="2574921at2"/>
<dbReference type="EMBL" id="QLUW01000010">
    <property type="protein sequence ID" value="RAP73178.1"/>
    <property type="molecule type" value="Genomic_DNA"/>
</dbReference>
<proteinExistence type="inferred from homology"/>
<accession>A0A328TRR2</accession>
<dbReference type="AlphaFoldDB" id="A0A328TRR2"/>
<feature type="transmembrane region" description="Helical" evidence="7">
    <location>
        <begin position="183"/>
        <end position="213"/>
    </location>
</feature>
<evidence type="ECO:0000256" key="6">
    <source>
        <dbReference type="ARBA" id="ARBA00023136"/>
    </source>
</evidence>
<reference evidence="9 10" key="1">
    <citation type="submission" date="2018-06" db="EMBL/GenBank/DDBJ databases">
        <title>Paenibacillus montanisoli sp. nov., isolated from mountain area soil.</title>
        <authorList>
            <person name="Wu M."/>
        </authorList>
    </citation>
    <scope>NUCLEOTIDE SEQUENCE [LARGE SCALE GENOMIC DNA]</scope>
    <source>
        <strain evidence="9 10">RA17</strain>
    </source>
</reference>
<comment type="caution">
    <text evidence="9">The sequence shown here is derived from an EMBL/GenBank/DDBJ whole genome shotgun (WGS) entry which is preliminary data.</text>
</comment>